<accession>A0A0D1D5Q1</accession>
<dbReference type="Proteomes" id="UP000032232">
    <property type="component" value="Unassembled WGS sequence"/>
</dbReference>
<proteinExistence type="predicted"/>
<dbReference type="SUPFAM" id="SSF52540">
    <property type="entry name" value="P-loop containing nucleoside triphosphate hydrolases"/>
    <property type="match status" value="1"/>
</dbReference>
<name>A0A0D1D5Q1_9RHOB</name>
<reference evidence="2 3" key="1">
    <citation type="submission" date="2015-02" db="EMBL/GenBank/DDBJ databases">
        <title>Genome Sequence of Jannaschia aquimarina DSM28248, a member of the Roseobacter clade.</title>
        <authorList>
            <person name="Voget S."/>
            <person name="Daniel R."/>
        </authorList>
    </citation>
    <scope>NUCLEOTIDE SEQUENCE [LARGE SCALE GENOMIC DNA]</scope>
    <source>
        <strain evidence="2 3">GSW-M26</strain>
    </source>
</reference>
<keyword evidence="3" id="KW-1185">Reference proteome</keyword>
<evidence type="ECO:0000313" key="3">
    <source>
        <dbReference type="Proteomes" id="UP000032232"/>
    </source>
</evidence>
<dbReference type="AlphaFoldDB" id="A0A0D1D5Q1"/>
<comment type="caution">
    <text evidence="2">The sequence shown here is derived from an EMBL/GenBank/DDBJ whole genome shotgun (WGS) entry which is preliminary data.</text>
</comment>
<sequence length="487" mass="50737">MAGGKAKAKEAAAQATRDALARALETGALPADTRDTAKALLNRLDMPVRVAVMGLPGSGKSRVVDTMLGAPVIPDLPAGSRWPTLRLVHGDGSSTVTHADGRRETHPPGVSLIGLTKGAALIEMTRDLPSLKRLTLTEVTATLDPTAQHRAAAWAAAENDVAIWCTRAWEPLERDVWEKMPERLQVNAVLALTHRDRLRTPEGSFERLSESSGHLFDRIVMLDAARAALARHADGTTDTKLLRAAGGADLVQAVRRIIDRGRQAVLDQADVLLIRNGIDPAAAQTKAEPTKPAEDTSSDPVAAALARIGDAKPAAEPAGSDPVTEPATVAAPSKPDPSPVAASPEPAPAPDAEPAAEPEPIAEPAPKVATAPKAPPPPVPLTGAAREAIEVAAARLARVGSELAAEAEPDAAALTRRAVSEATWLADHLDEAADEAPELSPRANFAQDAADVVQLIRLEGEETGAGDALALLLQLRRALDDDLAVAA</sequence>
<dbReference type="Gene3D" id="3.40.50.300">
    <property type="entry name" value="P-loop containing nucleotide triphosphate hydrolases"/>
    <property type="match status" value="1"/>
</dbReference>
<dbReference type="PATRIC" id="fig|935700.4.peg.3081"/>
<protein>
    <recommendedName>
        <fullName evidence="4">Dynamin family protein</fullName>
    </recommendedName>
</protein>
<feature type="region of interest" description="Disordered" evidence="1">
    <location>
        <begin position="311"/>
        <end position="359"/>
    </location>
</feature>
<dbReference type="InterPro" id="IPR027417">
    <property type="entry name" value="P-loop_NTPase"/>
</dbReference>
<dbReference type="EMBL" id="JYFE01000052">
    <property type="protein sequence ID" value="KIT15278.1"/>
    <property type="molecule type" value="Genomic_DNA"/>
</dbReference>
<evidence type="ECO:0000313" key="2">
    <source>
        <dbReference type="EMBL" id="KIT15278.1"/>
    </source>
</evidence>
<gene>
    <name evidence="2" type="ORF">jaqu_29810</name>
</gene>
<dbReference type="OrthoDB" id="7647819at2"/>
<evidence type="ECO:0008006" key="4">
    <source>
        <dbReference type="Google" id="ProtNLM"/>
    </source>
</evidence>
<organism evidence="2 3">
    <name type="scientific">Jannaschia aquimarina</name>
    <dbReference type="NCBI Taxonomy" id="935700"/>
    <lineage>
        <taxon>Bacteria</taxon>
        <taxon>Pseudomonadati</taxon>
        <taxon>Pseudomonadota</taxon>
        <taxon>Alphaproteobacteria</taxon>
        <taxon>Rhodobacterales</taxon>
        <taxon>Roseobacteraceae</taxon>
        <taxon>Jannaschia</taxon>
    </lineage>
</organism>
<evidence type="ECO:0000256" key="1">
    <source>
        <dbReference type="SAM" id="MobiDB-lite"/>
    </source>
</evidence>
<dbReference type="STRING" id="935700.jaqu_29810"/>
<dbReference type="RefSeq" id="WP_043919767.1">
    <property type="nucleotide sequence ID" value="NZ_FZPF01000009.1"/>
</dbReference>